<evidence type="ECO:0000313" key="2">
    <source>
        <dbReference type="EMBL" id="PPE65310.1"/>
    </source>
</evidence>
<dbReference type="RefSeq" id="WP_104303612.1">
    <property type="nucleotide sequence ID" value="NZ_PSNX01000015.1"/>
</dbReference>
<comment type="caution">
    <text evidence="2">The sequence shown here is derived from an EMBL/GenBank/DDBJ whole genome shotgun (WGS) entry which is preliminary data.</text>
</comment>
<dbReference type="AlphaFoldDB" id="A0A2S5SRF7"/>
<dbReference type="OrthoDB" id="7570420at2"/>
<keyword evidence="1" id="KW-0812">Transmembrane</keyword>
<dbReference type="Proteomes" id="UP000238605">
    <property type="component" value="Unassembled WGS sequence"/>
</dbReference>
<sequence length="140" mass="14963">MSTLAATSHTSTPASGAGLLRLGLGLDAAATVAFAPPLAFASGWLSGLFGLPEMLLMGAGFFLLLWAAFLIWAARQRVPSRRMVWTVLVVNTLWVIDTAVLWASGWVQPTLWGEAFLAVNVVGVSAFTALQYLGLRRMGR</sequence>
<evidence type="ECO:0000313" key="3">
    <source>
        <dbReference type="Proteomes" id="UP000238605"/>
    </source>
</evidence>
<keyword evidence="1" id="KW-0472">Membrane</keyword>
<feature type="transmembrane region" description="Helical" evidence="1">
    <location>
        <begin position="54"/>
        <end position="72"/>
    </location>
</feature>
<organism evidence="2 3">
    <name type="scientific">Caldimonas caldifontis</name>
    <dbReference type="NCBI Taxonomy" id="1452508"/>
    <lineage>
        <taxon>Bacteria</taxon>
        <taxon>Pseudomonadati</taxon>
        <taxon>Pseudomonadota</taxon>
        <taxon>Betaproteobacteria</taxon>
        <taxon>Burkholderiales</taxon>
        <taxon>Sphaerotilaceae</taxon>
        <taxon>Caldimonas</taxon>
    </lineage>
</organism>
<keyword evidence="3" id="KW-1185">Reference proteome</keyword>
<proteinExistence type="predicted"/>
<feature type="transmembrane region" description="Helical" evidence="1">
    <location>
        <begin position="115"/>
        <end position="135"/>
    </location>
</feature>
<evidence type="ECO:0000256" key="1">
    <source>
        <dbReference type="SAM" id="Phobius"/>
    </source>
</evidence>
<gene>
    <name evidence="2" type="ORF">C1704_15325</name>
</gene>
<reference evidence="2 3" key="1">
    <citation type="submission" date="2018-02" db="EMBL/GenBank/DDBJ databases">
        <title>Reclassifiation of [Polyangium] brachysporum DSM 7029 as Guopingzhaonella breviflexa gen. nov., sp. nov., a member of the family Comamonadaceae.</title>
        <authorList>
            <person name="Tang B."/>
        </authorList>
    </citation>
    <scope>NUCLEOTIDE SEQUENCE [LARGE SCALE GENOMIC DNA]</scope>
    <source>
        <strain evidence="2 3">BCRC 80649</strain>
    </source>
</reference>
<dbReference type="EMBL" id="PSNX01000015">
    <property type="protein sequence ID" value="PPE65310.1"/>
    <property type="molecule type" value="Genomic_DNA"/>
</dbReference>
<accession>A0A2S5SRF7</accession>
<keyword evidence="1" id="KW-1133">Transmembrane helix</keyword>
<protein>
    <submittedName>
        <fullName evidence="2">Uncharacterized protein</fullName>
    </submittedName>
</protein>
<name>A0A2S5SRF7_9BURK</name>
<feature type="transmembrane region" description="Helical" evidence="1">
    <location>
        <begin position="84"/>
        <end position="103"/>
    </location>
</feature>